<proteinExistence type="predicted"/>
<protein>
    <submittedName>
        <fullName evidence="2">Thiamine kinase-like enzyme</fullName>
    </submittedName>
</protein>
<sequence>MNSSKMIRHPYELSRARLTEILRRTGALTAGEVAGLEVFPARSDNSRVYRVRISYSEEAEGVLPQTLFLKLCDSVQFAAASEPAYYARDYITLQNAPILRCYDAGHDASEESYYLLLEDVTDTHKPSWEVQPTLQYGRALAEAVAKLHAHHWVNNELGAGRPGSQPVPEREEIERYLSAIRPGLDPLLEACRQDIPDLWTKTLPLILEKHPERMIERTRSHEGFTLIHGDLNPGNILIRHNGLAPMFLIDRQPFVWSLTCWLGVSDLAYAMIHWWDTESRRALEFQVLQQYHEVLRSNGVNLYSWEQLCLDYRLCVVQSLYVAVEWCADPSQMEPMRWVWYPQLQKAMTAFFDLKVSELL</sequence>
<evidence type="ECO:0000259" key="1">
    <source>
        <dbReference type="Pfam" id="PF01636"/>
    </source>
</evidence>
<dbReference type="Pfam" id="PF01636">
    <property type="entry name" value="APH"/>
    <property type="match status" value="1"/>
</dbReference>
<name>A0ABS4HYL1_9BACL</name>
<dbReference type="Gene3D" id="3.90.1200.10">
    <property type="match status" value="1"/>
</dbReference>
<dbReference type="InterPro" id="IPR052961">
    <property type="entry name" value="Oxido-Kinase-like_Enzymes"/>
</dbReference>
<evidence type="ECO:0000313" key="3">
    <source>
        <dbReference type="Proteomes" id="UP001519344"/>
    </source>
</evidence>
<dbReference type="SUPFAM" id="SSF56112">
    <property type="entry name" value="Protein kinase-like (PK-like)"/>
    <property type="match status" value="1"/>
</dbReference>
<dbReference type="EMBL" id="JAGGKV010000005">
    <property type="protein sequence ID" value="MBP1963291.1"/>
    <property type="molecule type" value="Genomic_DNA"/>
</dbReference>
<dbReference type="Proteomes" id="UP001519344">
    <property type="component" value="Unassembled WGS sequence"/>
</dbReference>
<comment type="caution">
    <text evidence="2">The sequence shown here is derived from an EMBL/GenBank/DDBJ whole genome shotgun (WGS) entry which is preliminary data.</text>
</comment>
<dbReference type="InterPro" id="IPR002575">
    <property type="entry name" value="Aminoglycoside_PTrfase"/>
</dbReference>
<accession>A0ABS4HYL1</accession>
<feature type="domain" description="Aminoglycoside phosphotransferase" evidence="1">
    <location>
        <begin position="61"/>
        <end position="241"/>
    </location>
</feature>
<keyword evidence="3" id="KW-1185">Reference proteome</keyword>
<dbReference type="RefSeq" id="WP_167058963.1">
    <property type="nucleotide sequence ID" value="NZ_JAAOZR010000019.1"/>
</dbReference>
<dbReference type="PANTHER" id="PTHR23020:SF41">
    <property type="entry name" value="AMINOGLYCOSIDE PHOSPHOTRANSFERASE DOMAIN-CONTAINING PROTEIN"/>
    <property type="match status" value="1"/>
</dbReference>
<organism evidence="2 3">
    <name type="scientific">Paenibacillus aceris</name>
    <dbReference type="NCBI Taxonomy" id="869555"/>
    <lineage>
        <taxon>Bacteria</taxon>
        <taxon>Bacillati</taxon>
        <taxon>Bacillota</taxon>
        <taxon>Bacilli</taxon>
        <taxon>Bacillales</taxon>
        <taxon>Paenibacillaceae</taxon>
        <taxon>Paenibacillus</taxon>
    </lineage>
</organism>
<gene>
    <name evidence="2" type="ORF">J2Z65_002507</name>
</gene>
<dbReference type="InterPro" id="IPR011009">
    <property type="entry name" value="Kinase-like_dom_sf"/>
</dbReference>
<reference evidence="2 3" key="1">
    <citation type="submission" date="2021-03" db="EMBL/GenBank/DDBJ databases">
        <title>Genomic Encyclopedia of Type Strains, Phase IV (KMG-IV): sequencing the most valuable type-strain genomes for metagenomic binning, comparative biology and taxonomic classification.</title>
        <authorList>
            <person name="Goeker M."/>
        </authorList>
    </citation>
    <scope>NUCLEOTIDE SEQUENCE [LARGE SCALE GENOMIC DNA]</scope>
    <source>
        <strain evidence="2 3">DSM 24950</strain>
    </source>
</reference>
<dbReference type="PANTHER" id="PTHR23020">
    <property type="entry name" value="UNCHARACTERIZED NUCLEAR HORMONE RECEPTOR-RELATED"/>
    <property type="match status" value="1"/>
</dbReference>
<evidence type="ECO:0000313" key="2">
    <source>
        <dbReference type="EMBL" id="MBP1963291.1"/>
    </source>
</evidence>